<dbReference type="Proteomes" id="UP000826661">
    <property type="component" value="Chromosome III"/>
</dbReference>
<name>A0A8G0LDK1_9HYPO</name>
<accession>A0A8G0LDK1</accession>
<protein>
    <submittedName>
        <fullName evidence="2">Uncharacterized protein</fullName>
    </submittedName>
</protein>
<dbReference type="EMBL" id="CP075866">
    <property type="protein sequence ID" value="QYS99343.1"/>
    <property type="molecule type" value="Genomic_DNA"/>
</dbReference>
<keyword evidence="3" id="KW-1185">Reference proteome</keyword>
<evidence type="ECO:0000313" key="3">
    <source>
        <dbReference type="Proteomes" id="UP000826661"/>
    </source>
</evidence>
<dbReference type="AlphaFoldDB" id="A0A8G0LDK1"/>
<sequence length="94" mass="10582">MSSRSFNLEDPGDPEQQKRLDDGEGSGSDSALVGTELFIQRPNCAAPNRTKRSRWEAFLSWLRDSQRRREAIVVAEEIEREDQNPGALAGVELH</sequence>
<feature type="region of interest" description="Disordered" evidence="1">
    <location>
        <begin position="1"/>
        <end position="37"/>
    </location>
</feature>
<organism evidence="2 3">
    <name type="scientific">Trichoderma simmonsii</name>
    <dbReference type="NCBI Taxonomy" id="1491479"/>
    <lineage>
        <taxon>Eukaryota</taxon>
        <taxon>Fungi</taxon>
        <taxon>Dikarya</taxon>
        <taxon>Ascomycota</taxon>
        <taxon>Pezizomycotina</taxon>
        <taxon>Sordariomycetes</taxon>
        <taxon>Hypocreomycetidae</taxon>
        <taxon>Hypocreales</taxon>
        <taxon>Hypocreaceae</taxon>
        <taxon>Trichoderma</taxon>
    </lineage>
</organism>
<gene>
    <name evidence="2" type="ORF">H0G86_006479</name>
</gene>
<evidence type="ECO:0000313" key="2">
    <source>
        <dbReference type="EMBL" id="QYS99343.1"/>
    </source>
</evidence>
<proteinExistence type="predicted"/>
<evidence type="ECO:0000256" key="1">
    <source>
        <dbReference type="SAM" id="MobiDB-lite"/>
    </source>
</evidence>
<reference evidence="2 3" key="1">
    <citation type="journal article" date="2021" name="BMC Genomics">
        <title>Telomere-to-telomere genome assembly of asparaginase-producing Trichoderma simmonsii.</title>
        <authorList>
            <person name="Chung D."/>
            <person name="Kwon Y.M."/>
            <person name="Yang Y."/>
        </authorList>
    </citation>
    <scope>NUCLEOTIDE SEQUENCE [LARGE SCALE GENOMIC DNA]</scope>
    <source>
        <strain evidence="2 3">GH-Sj1</strain>
    </source>
</reference>